<name>Q6ZB69_ORYSJ</name>
<feature type="compositionally biased region" description="Basic and acidic residues" evidence="1">
    <location>
        <begin position="437"/>
        <end position="455"/>
    </location>
</feature>
<gene>
    <name evidence="2" type="primary">OJ1119_B10.6</name>
</gene>
<evidence type="ECO:0000313" key="2">
    <source>
        <dbReference type="EMBL" id="BAD03270.1"/>
    </source>
</evidence>
<dbReference type="PANTHER" id="PTHR33115:SF56">
    <property type="entry name" value="OS05G0239400 PROTEIN"/>
    <property type="match status" value="1"/>
</dbReference>
<evidence type="ECO:0000313" key="3">
    <source>
        <dbReference type="Proteomes" id="UP000000763"/>
    </source>
</evidence>
<evidence type="ECO:0000256" key="1">
    <source>
        <dbReference type="SAM" id="MobiDB-lite"/>
    </source>
</evidence>
<dbReference type="EMBL" id="AP004645">
    <property type="protein sequence ID" value="BAD03270.1"/>
    <property type="molecule type" value="Genomic_DNA"/>
</dbReference>
<organism evidence="2 3">
    <name type="scientific">Oryza sativa subsp. japonica</name>
    <name type="common">Rice</name>
    <dbReference type="NCBI Taxonomy" id="39947"/>
    <lineage>
        <taxon>Eukaryota</taxon>
        <taxon>Viridiplantae</taxon>
        <taxon>Streptophyta</taxon>
        <taxon>Embryophyta</taxon>
        <taxon>Tracheophyta</taxon>
        <taxon>Spermatophyta</taxon>
        <taxon>Magnoliopsida</taxon>
        <taxon>Liliopsida</taxon>
        <taxon>Poales</taxon>
        <taxon>Poaceae</taxon>
        <taxon>BOP clade</taxon>
        <taxon>Oryzoideae</taxon>
        <taxon>Oryzeae</taxon>
        <taxon>Oryzinae</taxon>
        <taxon>Oryza</taxon>
        <taxon>Oryza sativa</taxon>
    </lineage>
</organism>
<protein>
    <submittedName>
        <fullName evidence="2">Uncharacterized protein</fullName>
    </submittedName>
</protein>
<dbReference type="PANTHER" id="PTHR33115">
    <property type="entry name" value="ARM REPEAT SUPERFAMILY PROTEIN"/>
    <property type="match status" value="1"/>
</dbReference>
<proteinExistence type="predicted"/>
<dbReference type="AlphaFoldDB" id="Q6ZB69"/>
<feature type="region of interest" description="Disordered" evidence="1">
    <location>
        <begin position="435"/>
        <end position="456"/>
    </location>
</feature>
<sequence length="599" mass="67002">MVSIVISVMRLIQLDYYSSDDAGKGKLKAALFAFYSLALIHGPTGYLQETTSKCANILLESGYHDDHLTGVRMLDTFVVKKTRSVRRHMLSSRHSIQNLLTMLSRPTSWTLDEREIRERAARIMAGIAGDLHIARFPGALQSVSCLLDCAGHHQKHDTCGSPMQAFQHSKQLMEARRERLREDVKRRKSASSFKPRGAKELILLIIERLAGDDHNCREICDTQGLLSKITAPITSRAFLDAVCEDDDVWFDILSTSLRVLARLISSPGEASTRLLQETSTSQDMVSNLLRIIKRNNDRWLRLQEPALQILAQVALGPYTGLMTKEEFVSLLRDIFFGNKDNIEEKSRRYGTVVDQLTEMLVKDKQCQISAAAILEHLCSRFLKSCQLSKQDAINLLTTVLGLILSSNTERNAVAGSDSSNYAGAATEARGSDYSAIARDEESQPPKDAVQDKSPTEQDDILSQEKKLLAALLSFTMVICEKLIDADDFSNVAHVDRELLKKLIEIIDVNNDATADCLRIMKLSCQVAILAIQHKPSCAKDFNEHDRNHVLTKASENLLELDKCMFFAGNDHEAIKPARSLSSLVKEAQERFKEAQARAR</sequence>
<reference evidence="3" key="2">
    <citation type="journal article" date="2008" name="Nucleic Acids Res.">
        <title>The rice annotation project database (RAP-DB): 2008 update.</title>
        <authorList>
            <consortium name="The rice annotation project (RAP)"/>
        </authorList>
    </citation>
    <scope>GENOME REANNOTATION</scope>
    <source>
        <strain evidence="3">cv. Nipponbare</strain>
    </source>
</reference>
<reference evidence="3" key="1">
    <citation type="journal article" date="2005" name="Nature">
        <title>The map-based sequence of the rice genome.</title>
        <authorList>
            <consortium name="International rice genome sequencing project (IRGSP)"/>
            <person name="Matsumoto T."/>
            <person name="Wu J."/>
            <person name="Kanamori H."/>
            <person name="Katayose Y."/>
            <person name="Fujisawa M."/>
            <person name="Namiki N."/>
            <person name="Mizuno H."/>
            <person name="Yamamoto K."/>
            <person name="Antonio B.A."/>
            <person name="Baba T."/>
            <person name="Sakata K."/>
            <person name="Nagamura Y."/>
            <person name="Aoki H."/>
            <person name="Arikawa K."/>
            <person name="Arita K."/>
            <person name="Bito T."/>
            <person name="Chiden Y."/>
            <person name="Fujitsuka N."/>
            <person name="Fukunaka R."/>
            <person name="Hamada M."/>
            <person name="Harada C."/>
            <person name="Hayashi A."/>
            <person name="Hijishita S."/>
            <person name="Honda M."/>
            <person name="Hosokawa S."/>
            <person name="Ichikawa Y."/>
            <person name="Idonuma A."/>
            <person name="Iijima M."/>
            <person name="Ikeda M."/>
            <person name="Ikeno M."/>
            <person name="Ito K."/>
            <person name="Ito S."/>
            <person name="Ito T."/>
            <person name="Ito Y."/>
            <person name="Ito Y."/>
            <person name="Iwabuchi A."/>
            <person name="Kamiya K."/>
            <person name="Karasawa W."/>
            <person name="Kurita K."/>
            <person name="Katagiri S."/>
            <person name="Kikuta A."/>
            <person name="Kobayashi H."/>
            <person name="Kobayashi N."/>
            <person name="Machita K."/>
            <person name="Maehara T."/>
            <person name="Masukawa M."/>
            <person name="Mizubayashi T."/>
            <person name="Mukai Y."/>
            <person name="Nagasaki H."/>
            <person name="Nagata Y."/>
            <person name="Naito S."/>
            <person name="Nakashima M."/>
            <person name="Nakama Y."/>
            <person name="Nakamichi Y."/>
            <person name="Nakamura M."/>
            <person name="Meguro A."/>
            <person name="Negishi M."/>
            <person name="Ohta I."/>
            <person name="Ohta T."/>
            <person name="Okamoto M."/>
            <person name="Ono N."/>
            <person name="Saji S."/>
            <person name="Sakaguchi M."/>
            <person name="Sakai K."/>
            <person name="Shibata M."/>
            <person name="Shimokawa T."/>
            <person name="Song J."/>
            <person name="Takazaki Y."/>
            <person name="Terasawa K."/>
            <person name="Tsugane M."/>
            <person name="Tsuji K."/>
            <person name="Ueda S."/>
            <person name="Waki K."/>
            <person name="Yamagata H."/>
            <person name="Yamamoto M."/>
            <person name="Yamamoto S."/>
            <person name="Yamane H."/>
            <person name="Yoshiki S."/>
            <person name="Yoshihara R."/>
            <person name="Yukawa K."/>
            <person name="Zhong H."/>
            <person name="Yano M."/>
            <person name="Yuan Q."/>
            <person name="Ouyang S."/>
            <person name="Liu J."/>
            <person name="Jones K.M."/>
            <person name="Gansberger K."/>
            <person name="Moffat K."/>
            <person name="Hill J."/>
            <person name="Bera J."/>
            <person name="Fadrosh D."/>
            <person name="Jin S."/>
            <person name="Johri S."/>
            <person name="Kim M."/>
            <person name="Overton L."/>
            <person name="Reardon M."/>
            <person name="Tsitrin T."/>
            <person name="Vuong H."/>
            <person name="Weaver B."/>
            <person name="Ciecko A."/>
            <person name="Tallon L."/>
            <person name="Jackson J."/>
            <person name="Pai G."/>
            <person name="Aken S.V."/>
            <person name="Utterback T."/>
            <person name="Reidmuller S."/>
            <person name="Feldblyum T."/>
            <person name="Hsiao J."/>
            <person name="Zismann V."/>
            <person name="Iobst S."/>
            <person name="de Vazeille A.R."/>
            <person name="Buell C.R."/>
            <person name="Ying K."/>
            <person name="Li Y."/>
            <person name="Lu T."/>
            <person name="Huang Y."/>
            <person name="Zhao Q."/>
            <person name="Feng Q."/>
            <person name="Zhang L."/>
            <person name="Zhu J."/>
            <person name="Weng Q."/>
            <person name="Mu J."/>
            <person name="Lu Y."/>
            <person name="Fan D."/>
            <person name="Liu Y."/>
            <person name="Guan J."/>
            <person name="Zhang Y."/>
            <person name="Yu S."/>
            <person name="Liu X."/>
            <person name="Zhang Y."/>
            <person name="Hong G."/>
            <person name="Han B."/>
            <person name="Choisne N."/>
            <person name="Demange N."/>
            <person name="Orjeda G."/>
            <person name="Samain S."/>
            <person name="Cattolico L."/>
            <person name="Pelletier E."/>
            <person name="Couloux A."/>
            <person name="Segurens B."/>
            <person name="Wincker P."/>
            <person name="D'Hont A."/>
            <person name="Scarpelli C."/>
            <person name="Weissenbach J."/>
            <person name="Salanoubat M."/>
            <person name="Quetier F."/>
            <person name="Yu Y."/>
            <person name="Kim H.R."/>
            <person name="Rambo T."/>
            <person name="Currie J."/>
            <person name="Collura K."/>
            <person name="Luo M."/>
            <person name="Yang T."/>
            <person name="Ammiraju J.S.S."/>
            <person name="Engler F."/>
            <person name="Soderlund C."/>
            <person name="Wing R.A."/>
            <person name="Palmer L.E."/>
            <person name="de la Bastide M."/>
            <person name="Spiegel L."/>
            <person name="Nascimento L."/>
            <person name="Zutavern T."/>
            <person name="O'Shaughnessy A."/>
            <person name="Dike S."/>
            <person name="Dedhia N."/>
            <person name="Preston R."/>
            <person name="Balija V."/>
            <person name="McCombie W.R."/>
            <person name="Chow T."/>
            <person name="Chen H."/>
            <person name="Chung M."/>
            <person name="Chen C."/>
            <person name="Shaw J."/>
            <person name="Wu H."/>
            <person name="Hsiao K."/>
            <person name="Chao Y."/>
            <person name="Chu M."/>
            <person name="Cheng C."/>
            <person name="Hour A."/>
            <person name="Lee P."/>
            <person name="Lin S."/>
            <person name="Lin Y."/>
            <person name="Liou J."/>
            <person name="Liu S."/>
            <person name="Hsing Y."/>
            <person name="Raghuvanshi S."/>
            <person name="Mohanty A."/>
            <person name="Bharti A.K."/>
            <person name="Gaur A."/>
            <person name="Gupta V."/>
            <person name="Kumar D."/>
            <person name="Ravi V."/>
            <person name="Vij S."/>
            <person name="Kapur A."/>
            <person name="Khurana P."/>
            <person name="Khurana P."/>
            <person name="Khurana J.P."/>
            <person name="Tyagi A.K."/>
            <person name="Gaikwad K."/>
            <person name="Singh A."/>
            <person name="Dalal V."/>
            <person name="Srivastava S."/>
            <person name="Dixit A."/>
            <person name="Pal A.K."/>
            <person name="Ghazi I.A."/>
            <person name="Yadav M."/>
            <person name="Pandit A."/>
            <person name="Bhargava A."/>
            <person name="Sureshbabu K."/>
            <person name="Batra K."/>
            <person name="Sharma T.R."/>
            <person name="Mohapatra T."/>
            <person name="Singh N.K."/>
            <person name="Messing J."/>
            <person name="Nelson A.B."/>
            <person name="Fuks G."/>
            <person name="Kavchok S."/>
            <person name="Keizer G."/>
            <person name="Linton E."/>
            <person name="Llaca V."/>
            <person name="Song R."/>
            <person name="Tanyolac B."/>
            <person name="Young S."/>
            <person name="Ho-Il K."/>
            <person name="Hahn J.H."/>
            <person name="Sangsakoo G."/>
            <person name="Vanavichit A."/>
            <person name="de Mattos Luiz.A.T."/>
            <person name="Zimmer P.D."/>
            <person name="Malone G."/>
            <person name="Dellagostin O."/>
            <person name="de Oliveira A.C."/>
            <person name="Bevan M."/>
            <person name="Bancroft I."/>
            <person name="Minx P."/>
            <person name="Cordum H."/>
            <person name="Wilson R."/>
            <person name="Cheng Z."/>
            <person name="Jin W."/>
            <person name="Jiang J."/>
            <person name="Leong S.A."/>
            <person name="Iwama H."/>
            <person name="Gojobori T."/>
            <person name="Itoh T."/>
            <person name="Niimura Y."/>
            <person name="Fujii Y."/>
            <person name="Habara T."/>
            <person name="Sakai H."/>
            <person name="Sato Y."/>
            <person name="Wilson G."/>
            <person name="Kumar K."/>
            <person name="McCouch S."/>
            <person name="Juretic N."/>
            <person name="Hoen D."/>
            <person name="Wright S."/>
            <person name="Bruskiewich R."/>
            <person name="Bureau T."/>
            <person name="Miyao A."/>
            <person name="Hirochika H."/>
            <person name="Nishikawa T."/>
            <person name="Kadowaki K."/>
            <person name="Sugiura M."/>
            <person name="Burr B."/>
            <person name="Sasaki T."/>
        </authorList>
    </citation>
    <scope>NUCLEOTIDE SEQUENCE [LARGE SCALE GENOMIC DNA]</scope>
    <source>
        <strain evidence="3">cv. Nipponbare</strain>
    </source>
</reference>
<accession>Q6ZB69</accession>
<dbReference type="InterPro" id="IPR016024">
    <property type="entry name" value="ARM-type_fold"/>
</dbReference>
<dbReference type="SUPFAM" id="SSF48371">
    <property type="entry name" value="ARM repeat"/>
    <property type="match status" value="1"/>
</dbReference>
<dbReference type="Proteomes" id="UP000000763">
    <property type="component" value="Chromosome 8"/>
</dbReference>